<dbReference type="SUPFAM" id="SSF53756">
    <property type="entry name" value="UDP-Glycosyltransferase/glycogen phosphorylase"/>
    <property type="match status" value="1"/>
</dbReference>
<feature type="domain" description="Glycosyl transferase family 1" evidence="4">
    <location>
        <begin position="196"/>
        <end position="312"/>
    </location>
</feature>
<reference evidence="7" key="1">
    <citation type="journal article" date="2019" name="Int. J. Syst. Evol. Microbiol.">
        <title>The Global Catalogue of Microorganisms (GCM) 10K type strain sequencing project: providing services to taxonomists for standard genome sequencing and annotation.</title>
        <authorList>
            <consortium name="The Broad Institute Genomics Platform"/>
            <consortium name="The Broad Institute Genome Sequencing Center for Infectious Disease"/>
            <person name="Wu L."/>
            <person name="Ma J."/>
        </authorList>
    </citation>
    <scope>NUCLEOTIDE SEQUENCE [LARGE SCALE GENOMIC DNA]</scope>
    <source>
        <strain evidence="7">JCM 18541</strain>
    </source>
</reference>
<dbReference type="PANTHER" id="PTHR45947">
    <property type="entry name" value="SULFOQUINOVOSYL TRANSFERASE SQD2"/>
    <property type="match status" value="1"/>
</dbReference>
<dbReference type="EMBL" id="BAABKP010000002">
    <property type="protein sequence ID" value="GAA4796380.1"/>
    <property type="molecule type" value="Genomic_DNA"/>
</dbReference>
<organism evidence="6 7">
    <name type="scientific">Rothia endophytica</name>
    <dbReference type="NCBI Taxonomy" id="1324766"/>
    <lineage>
        <taxon>Bacteria</taxon>
        <taxon>Bacillati</taxon>
        <taxon>Actinomycetota</taxon>
        <taxon>Actinomycetes</taxon>
        <taxon>Micrococcales</taxon>
        <taxon>Micrococcaceae</taxon>
        <taxon>Rothia</taxon>
    </lineage>
</organism>
<dbReference type="InterPro" id="IPR028098">
    <property type="entry name" value="Glyco_trans_4-like_N"/>
</dbReference>
<dbReference type="Proteomes" id="UP001500187">
    <property type="component" value="Unassembled WGS sequence"/>
</dbReference>
<comment type="caution">
    <text evidence="6">The sequence shown here is derived from an EMBL/GenBank/DDBJ whole genome shotgun (WGS) entry which is preliminary data.</text>
</comment>
<accession>A0ABP9BJX9</accession>
<evidence type="ECO:0000256" key="2">
    <source>
        <dbReference type="ARBA" id="ARBA00022676"/>
    </source>
</evidence>
<dbReference type="CDD" id="cd03811">
    <property type="entry name" value="GT4_GT28_WabH-like"/>
    <property type="match status" value="1"/>
</dbReference>
<feature type="domain" description="Glycosyltransferase subfamily 4-like N-terminal" evidence="5">
    <location>
        <begin position="11"/>
        <end position="181"/>
    </location>
</feature>
<sequence>MALHCVPVPGFGGVARHISDIAETGLPGYRLVVLCPPGALSARLKELGAEVLEANFGTDAGLRVSLRTLTSIIENLQPAIVHSHLAYADVVAAIAVNRLKARRVLHRSAHLPQLFTTEHGIAGDDTVYHGSSWRSRLMQTVHRARLWGTDGALAVSQSTADQMRRQWGARKVGVLTNGIDLLGITQAVASQRVVPDSHQLRVLSLSRLAPEKGLDVLIDAFALLQQQVPGASLEIAGEGELLPQLQQQIKKLGLEESVSFPGFVDSLAAMGRSDVLVQLSVWENCSYTLLDAKAAGLKVVATAVGGNPEILSGAEMVPSLRQMNRDVAAALVVKKVREAQDLPNTTFEWATTEQMASHLADYYGEGARCLSSE</sequence>
<evidence type="ECO:0000259" key="5">
    <source>
        <dbReference type="Pfam" id="PF13439"/>
    </source>
</evidence>
<name>A0ABP9BJX9_9MICC</name>
<dbReference type="Gene3D" id="3.40.50.2000">
    <property type="entry name" value="Glycogen Phosphorylase B"/>
    <property type="match status" value="2"/>
</dbReference>
<evidence type="ECO:0000256" key="1">
    <source>
        <dbReference type="ARBA" id="ARBA00021292"/>
    </source>
</evidence>
<dbReference type="Pfam" id="PF00534">
    <property type="entry name" value="Glycos_transf_1"/>
    <property type="match status" value="1"/>
</dbReference>
<dbReference type="InterPro" id="IPR001296">
    <property type="entry name" value="Glyco_trans_1"/>
</dbReference>
<keyword evidence="2" id="KW-0328">Glycosyltransferase</keyword>
<protein>
    <recommendedName>
        <fullName evidence="1">D-inositol 3-phosphate glycosyltransferase</fullName>
    </recommendedName>
</protein>
<evidence type="ECO:0000256" key="3">
    <source>
        <dbReference type="ARBA" id="ARBA00022679"/>
    </source>
</evidence>
<keyword evidence="3" id="KW-0808">Transferase</keyword>
<gene>
    <name evidence="6" type="ORF">GCM10023352_14730</name>
</gene>
<evidence type="ECO:0000313" key="7">
    <source>
        <dbReference type="Proteomes" id="UP001500187"/>
    </source>
</evidence>
<dbReference type="Pfam" id="PF13439">
    <property type="entry name" value="Glyco_transf_4"/>
    <property type="match status" value="1"/>
</dbReference>
<dbReference type="PANTHER" id="PTHR45947:SF3">
    <property type="entry name" value="SULFOQUINOVOSYL TRANSFERASE SQD2"/>
    <property type="match status" value="1"/>
</dbReference>
<keyword evidence="7" id="KW-1185">Reference proteome</keyword>
<evidence type="ECO:0000259" key="4">
    <source>
        <dbReference type="Pfam" id="PF00534"/>
    </source>
</evidence>
<dbReference type="InterPro" id="IPR050194">
    <property type="entry name" value="Glycosyltransferase_grp1"/>
</dbReference>
<proteinExistence type="predicted"/>
<evidence type="ECO:0000313" key="6">
    <source>
        <dbReference type="EMBL" id="GAA4796380.1"/>
    </source>
</evidence>